<name>A0AAN8VDN0_9MAGN</name>
<dbReference type="PANTHER" id="PTHR36757">
    <property type="entry name" value="BNAANNG22500D PROTEIN"/>
    <property type="match status" value="1"/>
</dbReference>
<evidence type="ECO:0000313" key="3">
    <source>
        <dbReference type="Proteomes" id="UP001370490"/>
    </source>
</evidence>
<organism evidence="2 3">
    <name type="scientific">Dillenia turbinata</name>
    <dbReference type="NCBI Taxonomy" id="194707"/>
    <lineage>
        <taxon>Eukaryota</taxon>
        <taxon>Viridiplantae</taxon>
        <taxon>Streptophyta</taxon>
        <taxon>Embryophyta</taxon>
        <taxon>Tracheophyta</taxon>
        <taxon>Spermatophyta</taxon>
        <taxon>Magnoliopsida</taxon>
        <taxon>eudicotyledons</taxon>
        <taxon>Gunneridae</taxon>
        <taxon>Pentapetalae</taxon>
        <taxon>Dilleniales</taxon>
        <taxon>Dilleniaceae</taxon>
        <taxon>Dillenia</taxon>
    </lineage>
</organism>
<dbReference type="Proteomes" id="UP001370490">
    <property type="component" value="Unassembled WGS sequence"/>
</dbReference>
<gene>
    <name evidence="2" type="ORF">RJ641_006532</name>
</gene>
<feature type="compositionally biased region" description="Low complexity" evidence="1">
    <location>
        <begin position="197"/>
        <end position="207"/>
    </location>
</feature>
<protein>
    <submittedName>
        <fullName evidence="2">Uncharacterized protein</fullName>
    </submittedName>
</protein>
<dbReference type="AlphaFoldDB" id="A0AAN8VDN0"/>
<feature type="compositionally biased region" description="Basic and acidic residues" evidence="1">
    <location>
        <begin position="115"/>
        <end position="133"/>
    </location>
</feature>
<feature type="compositionally biased region" description="Polar residues" evidence="1">
    <location>
        <begin position="88"/>
        <end position="114"/>
    </location>
</feature>
<dbReference type="EMBL" id="JBAMMX010000014">
    <property type="protein sequence ID" value="KAK6927941.1"/>
    <property type="molecule type" value="Genomic_DNA"/>
</dbReference>
<evidence type="ECO:0000313" key="2">
    <source>
        <dbReference type="EMBL" id="KAK6927941.1"/>
    </source>
</evidence>
<comment type="caution">
    <text evidence="2">The sequence shown here is derived from an EMBL/GenBank/DDBJ whole genome shotgun (WGS) entry which is preliminary data.</text>
</comment>
<feature type="region of interest" description="Disordered" evidence="1">
    <location>
        <begin position="166"/>
        <end position="207"/>
    </location>
</feature>
<accession>A0AAN8VDN0</accession>
<reference evidence="2 3" key="1">
    <citation type="submission" date="2023-12" db="EMBL/GenBank/DDBJ databases">
        <title>A high-quality genome assembly for Dillenia turbinata (Dilleniales).</title>
        <authorList>
            <person name="Chanderbali A."/>
        </authorList>
    </citation>
    <scope>NUCLEOTIDE SEQUENCE [LARGE SCALE GENOMIC DNA]</scope>
    <source>
        <strain evidence="2">LSX21</strain>
        <tissue evidence="2">Leaf</tissue>
    </source>
</reference>
<dbReference type="PANTHER" id="PTHR36757:SF1">
    <property type="entry name" value="GENOME ASSEMBLY, CHROMOSOME: A04"/>
    <property type="match status" value="1"/>
</dbReference>
<keyword evidence="3" id="KW-1185">Reference proteome</keyword>
<proteinExistence type="predicted"/>
<feature type="region of interest" description="Disordered" evidence="1">
    <location>
        <begin position="82"/>
        <end position="135"/>
    </location>
</feature>
<sequence length="250" mass="27642">MAIELCSESPGFGMSPRISFSHDFIDSVSVQQQLQNLQLNPDSSVFEQTHDFDFNIGQSFELESSTADELFLDGKILPTEIKKKVTPQKPNNQTQNHTVPNAEQETDSGSSRIVDNSKDLKENLKSETEEKQSGKTSFWRFKRSSSLNCGIGYKASLCPIPLLSRSNSTGSEGKRSKFSKSNLQKQPLISPLKPQQSSFSSSSSVSSLYNKPPLKKKYGSYGNVVPVLNVPSGSMFGLSSILFKDKNKKK</sequence>
<evidence type="ECO:0000256" key="1">
    <source>
        <dbReference type="SAM" id="MobiDB-lite"/>
    </source>
</evidence>